<dbReference type="RefSeq" id="WP_344998539.1">
    <property type="nucleotide sequence ID" value="NZ_BAAAXV010000009.1"/>
</dbReference>
<dbReference type="SUPFAM" id="SSF53098">
    <property type="entry name" value="Ribonuclease H-like"/>
    <property type="match status" value="1"/>
</dbReference>
<dbReference type="InterPro" id="IPR012337">
    <property type="entry name" value="RNaseH-like_sf"/>
</dbReference>
<reference evidence="7 8" key="1">
    <citation type="submission" date="2024-09" db="EMBL/GenBank/DDBJ databases">
        <authorList>
            <person name="Sun Q."/>
            <person name="Mori K."/>
        </authorList>
    </citation>
    <scope>NUCLEOTIDE SEQUENCE [LARGE SCALE GENOMIC DNA]</scope>
    <source>
        <strain evidence="7 8">JCM 3143</strain>
    </source>
</reference>
<comment type="similarity">
    <text evidence="1">Belongs to the transposase IS21/IS408/IS1162 family.</text>
</comment>
<keyword evidence="3" id="KW-0238">DNA-binding</keyword>
<dbReference type="PROSITE" id="PS50994">
    <property type="entry name" value="INTEGRASE"/>
    <property type="match status" value="1"/>
</dbReference>
<dbReference type="InterPro" id="IPR001584">
    <property type="entry name" value="Integrase_cat-core"/>
</dbReference>
<evidence type="ECO:0000256" key="2">
    <source>
        <dbReference type="ARBA" id="ARBA00022578"/>
    </source>
</evidence>
<evidence type="ECO:0000313" key="7">
    <source>
        <dbReference type="EMBL" id="MFB9628793.1"/>
    </source>
</evidence>
<evidence type="ECO:0000256" key="1">
    <source>
        <dbReference type="ARBA" id="ARBA00009277"/>
    </source>
</evidence>
<dbReference type="InterPro" id="IPR036397">
    <property type="entry name" value="RNaseH_sf"/>
</dbReference>
<keyword evidence="8" id="KW-1185">Reference proteome</keyword>
<dbReference type="Gene3D" id="1.10.10.60">
    <property type="entry name" value="Homeodomain-like"/>
    <property type="match status" value="1"/>
</dbReference>
<proteinExistence type="inferred from homology"/>
<comment type="caution">
    <text evidence="7">The sequence shown here is derived from an EMBL/GenBank/DDBJ whole genome shotgun (WGS) entry which is preliminary data.</text>
</comment>
<evidence type="ECO:0000256" key="3">
    <source>
        <dbReference type="ARBA" id="ARBA00023125"/>
    </source>
</evidence>
<name>A0ABV5SCG8_9ACTN</name>
<dbReference type="Pfam" id="PF22483">
    <property type="entry name" value="Mu-transpos_C_2"/>
    <property type="match status" value="1"/>
</dbReference>
<keyword evidence="4" id="KW-0233">DNA recombination</keyword>
<feature type="domain" description="Integrase catalytic" evidence="6">
    <location>
        <begin position="111"/>
        <end position="285"/>
    </location>
</feature>
<dbReference type="InterPro" id="IPR006120">
    <property type="entry name" value="Resolvase_HTH_dom"/>
</dbReference>
<dbReference type="EMBL" id="JBHMBW010000051">
    <property type="protein sequence ID" value="MFB9628793.1"/>
    <property type="molecule type" value="Genomic_DNA"/>
</dbReference>
<evidence type="ECO:0000313" key="8">
    <source>
        <dbReference type="Proteomes" id="UP001589532"/>
    </source>
</evidence>
<dbReference type="PROSITE" id="PS50531">
    <property type="entry name" value="HTH_IS21"/>
    <property type="match status" value="1"/>
</dbReference>
<sequence length="407" mass="45340">MIKVEDWAEIRRLHRAEGMPIKAIARHLGIARNTVRRALAAEEPPKYQRPGKKSIVDAVEPQIRALLRQWPDMPATVIAERIGWQRSMTVLKDRIRQIRPEYRPLDPASRTSYQPGELAQCDLWFPPARIPVGPDRGMSLPVLVLVCGYSRWLLARMIPSRAAGDLFAGMWTLLSLLGATPKTLVWDNEGAIGAWKGGRPQLTQDAEAFRGTLGARILQCRPADPEAKGLVERANGYLETSFLPGRAFTGPHDFNTQLEGWLQRANQRHHRRLDCRPADRISADRAAMVALPPVPPTVGWRSATRLARDHYVRVASNDYSVHPSAIGRLVEVVADLEQVTVTCAGQVVARHERCWDVHQTLTDPAHARAAATLRAARLQAVATPIDTEVEQRQLSDYDALLGIETVA</sequence>
<dbReference type="SUPFAM" id="SSF46689">
    <property type="entry name" value="Homeodomain-like"/>
    <property type="match status" value="1"/>
</dbReference>
<accession>A0ABV5SCG8</accession>
<dbReference type="PANTHER" id="PTHR35004:SF8">
    <property type="entry name" value="TRANSPOSASE RV3428C-RELATED"/>
    <property type="match status" value="1"/>
</dbReference>
<evidence type="ECO:0000259" key="6">
    <source>
        <dbReference type="PROSITE" id="PS50994"/>
    </source>
</evidence>
<feature type="domain" description="HTH IS21-type" evidence="5">
    <location>
        <begin position="6"/>
        <end position="67"/>
    </location>
</feature>
<dbReference type="Gene3D" id="3.30.420.10">
    <property type="entry name" value="Ribonuclease H-like superfamily/Ribonuclease H"/>
    <property type="match status" value="1"/>
</dbReference>
<keyword evidence="2" id="KW-0815">Transposition</keyword>
<evidence type="ECO:0000259" key="5">
    <source>
        <dbReference type="PROSITE" id="PS50531"/>
    </source>
</evidence>
<evidence type="ECO:0000256" key="4">
    <source>
        <dbReference type="ARBA" id="ARBA00023172"/>
    </source>
</evidence>
<dbReference type="InterPro" id="IPR017894">
    <property type="entry name" value="HTH_IS21_transposase_type"/>
</dbReference>
<gene>
    <name evidence="7" type="primary">istA</name>
    <name evidence="7" type="ORF">ACFFSA_37455</name>
</gene>
<dbReference type="InterPro" id="IPR009057">
    <property type="entry name" value="Homeodomain-like_sf"/>
</dbReference>
<dbReference type="InterPro" id="IPR054353">
    <property type="entry name" value="IstA-like_C"/>
</dbReference>
<dbReference type="NCBIfam" id="NF033546">
    <property type="entry name" value="transpos_IS21"/>
    <property type="match status" value="1"/>
</dbReference>
<dbReference type="Pfam" id="PF02796">
    <property type="entry name" value="HTH_7"/>
    <property type="match status" value="1"/>
</dbReference>
<organism evidence="7 8">
    <name type="scientific">Nonomuraea helvata</name>
    <dbReference type="NCBI Taxonomy" id="37484"/>
    <lineage>
        <taxon>Bacteria</taxon>
        <taxon>Bacillati</taxon>
        <taxon>Actinomycetota</taxon>
        <taxon>Actinomycetes</taxon>
        <taxon>Streptosporangiales</taxon>
        <taxon>Streptosporangiaceae</taxon>
        <taxon>Nonomuraea</taxon>
    </lineage>
</organism>
<dbReference type="PANTHER" id="PTHR35004">
    <property type="entry name" value="TRANSPOSASE RV3428C-RELATED"/>
    <property type="match status" value="1"/>
</dbReference>
<dbReference type="Proteomes" id="UP001589532">
    <property type="component" value="Unassembled WGS sequence"/>
</dbReference>
<protein>
    <submittedName>
        <fullName evidence="7">IS21 family transposase</fullName>
    </submittedName>
</protein>